<dbReference type="GO" id="GO:0016757">
    <property type="term" value="F:glycosyltransferase activity"/>
    <property type="evidence" value="ECO:0007669"/>
    <property type="project" value="UniProtKB-KW"/>
</dbReference>
<dbReference type="Pfam" id="PF00535">
    <property type="entry name" value="Glycos_transf_2"/>
    <property type="match status" value="1"/>
</dbReference>
<protein>
    <submittedName>
        <fullName evidence="2">Glycosyltransferase family 2 protein</fullName>
        <ecNumber evidence="2">2.4.-.-</ecNumber>
    </submittedName>
</protein>
<dbReference type="SUPFAM" id="SSF53448">
    <property type="entry name" value="Nucleotide-diphospho-sugar transferases"/>
    <property type="match status" value="1"/>
</dbReference>
<gene>
    <name evidence="2" type="ORF">ABK249_28750</name>
</gene>
<comment type="caution">
    <text evidence="2">The sequence shown here is derived from an EMBL/GenBank/DDBJ whole genome shotgun (WGS) entry which is preliminary data.</text>
</comment>
<keyword evidence="2" id="KW-0328">Glycosyltransferase</keyword>
<dbReference type="CDD" id="cd00761">
    <property type="entry name" value="Glyco_tranf_GTA_type"/>
    <property type="match status" value="1"/>
</dbReference>
<sequence length="309" mass="33445">MTAGEKPVRIDIGVCTYRRLELQATLMSLFSLSVPAGVELRLIVADNDAIPSARTLVDGLRNRSPFPISYVHCPKSNISIARNACLTECNADYLAFIDDDETATPRWLAELFAAVMLTGADAILGPVRAVYGARSTSWMRKGDFHSTMPVWVGGRIRTGYTCNVLLDMRSPVVAGRKFALSLGQSGGEDTHFFTALTDAGGRIEFAQEAIVEEIVPEKRASFSWLAKRRFRSGQTHGRILASKHAGLNRVKQMGLAGSKFAFCAAMAAATAFSPVIRNRYALRAALHAGAVSGTLGMREIRQYGAAEAA</sequence>
<evidence type="ECO:0000259" key="1">
    <source>
        <dbReference type="Pfam" id="PF00535"/>
    </source>
</evidence>
<dbReference type="EC" id="2.4.-.-" evidence="2"/>
<keyword evidence="3" id="KW-1185">Reference proteome</keyword>
<dbReference type="Gene3D" id="3.90.550.10">
    <property type="entry name" value="Spore Coat Polysaccharide Biosynthesis Protein SpsA, Chain A"/>
    <property type="match status" value="1"/>
</dbReference>
<evidence type="ECO:0000313" key="2">
    <source>
        <dbReference type="EMBL" id="MEQ1408906.1"/>
    </source>
</evidence>
<evidence type="ECO:0000313" key="3">
    <source>
        <dbReference type="Proteomes" id="UP001496627"/>
    </source>
</evidence>
<dbReference type="InterPro" id="IPR029044">
    <property type="entry name" value="Nucleotide-diphossugar_trans"/>
</dbReference>
<dbReference type="Proteomes" id="UP001496627">
    <property type="component" value="Unassembled WGS sequence"/>
</dbReference>
<feature type="domain" description="Glycosyltransferase 2-like" evidence="1">
    <location>
        <begin position="12"/>
        <end position="149"/>
    </location>
</feature>
<dbReference type="InterPro" id="IPR001173">
    <property type="entry name" value="Glyco_trans_2-like"/>
</dbReference>
<name>A0ABV0MBT1_9HYPH</name>
<reference evidence="2 3" key="1">
    <citation type="submission" date="2024-05" db="EMBL/GenBank/DDBJ databases">
        <title>Neorhizobium sp. Rsf11, a plant growth promoting and heavy metal resistant PAH-degrader.</title>
        <authorList>
            <person name="Golubev S.N."/>
            <person name="Muratova A.Y."/>
            <person name="Markelova M.I."/>
        </authorList>
    </citation>
    <scope>NUCLEOTIDE SEQUENCE [LARGE SCALE GENOMIC DNA]</scope>
    <source>
        <strain evidence="2 3">Rsf11</strain>
    </source>
</reference>
<dbReference type="RefSeq" id="WP_227703961.1">
    <property type="nucleotide sequence ID" value="NZ_JBEAAL010000032.1"/>
</dbReference>
<keyword evidence="2" id="KW-0808">Transferase</keyword>
<organism evidence="2 3">
    <name type="scientific">Neorhizobium phenanthreniclasticum</name>
    <dbReference type="NCBI Taxonomy" id="3157917"/>
    <lineage>
        <taxon>Bacteria</taxon>
        <taxon>Pseudomonadati</taxon>
        <taxon>Pseudomonadota</taxon>
        <taxon>Alphaproteobacteria</taxon>
        <taxon>Hyphomicrobiales</taxon>
        <taxon>Rhizobiaceae</taxon>
        <taxon>Rhizobium/Agrobacterium group</taxon>
        <taxon>Neorhizobium</taxon>
    </lineage>
</organism>
<accession>A0ABV0MBT1</accession>
<dbReference type="EMBL" id="JBEAAL010000032">
    <property type="protein sequence ID" value="MEQ1408906.1"/>
    <property type="molecule type" value="Genomic_DNA"/>
</dbReference>
<proteinExistence type="predicted"/>